<feature type="domain" description="AAA ATPase AAA+ lid" evidence="6">
    <location>
        <begin position="58"/>
        <end position="87"/>
    </location>
</feature>
<organism evidence="7 8">
    <name type="scientific">Papaver atlanticum</name>
    <dbReference type="NCBI Taxonomy" id="357466"/>
    <lineage>
        <taxon>Eukaryota</taxon>
        <taxon>Viridiplantae</taxon>
        <taxon>Streptophyta</taxon>
        <taxon>Embryophyta</taxon>
        <taxon>Tracheophyta</taxon>
        <taxon>Spermatophyta</taxon>
        <taxon>Magnoliopsida</taxon>
        <taxon>Ranunculales</taxon>
        <taxon>Papaveraceae</taxon>
        <taxon>Papaveroideae</taxon>
        <taxon>Papaver</taxon>
    </lineage>
</organism>
<dbReference type="InterPro" id="IPR003959">
    <property type="entry name" value="ATPase_AAA_core"/>
</dbReference>
<dbReference type="SUPFAM" id="SSF52540">
    <property type="entry name" value="P-loop containing nucleoside triphosphate hydrolases"/>
    <property type="match status" value="1"/>
</dbReference>
<evidence type="ECO:0000256" key="1">
    <source>
        <dbReference type="ARBA" id="ARBA00001947"/>
    </source>
</evidence>
<dbReference type="InterPro" id="IPR027417">
    <property type="entry name" value="P-loop_NTPase"/>
</dbReference>
<evidence type="ECO:0000313" key="8">
    <source>
        <dbReference type="Proteomes" id="UP001202328"/>
    </source>
</evidence>
<keyword evidence="4" id="KW-0067">ATP-binding</keyword>
<dbReference type="Pfam" id="PF17862">
    <property type="entry name" value="AAA_lid_3"/>
    <property type="match status" value="1"/>
</dbReference>
<dbReference type="PANTHER" id="PTHR23076:SF49">
    <property type="entry name" value="ATP-DEPENDENT ZINC METALLOPROTEASE FTSH 7, CHLOROPLASTIC"/>
    <property type="match status" value="1"/>
</dbReference>
<dbReference type="FunFam" id="1.10.8.60:FF:000001">
    <property type="entry name" value="ATP-dependent zinc metalloprotease FtsH"/>
    <property type="match status" value="1"/>
</dbReference>
<feature type="domain" description="ATPase AAA-type core" evidence="5">
    <location>
        <begin position="3"/>
        <end position="33"/>
    </location>
</feature>
<dbReference type="GO" id="GO:0009535">
    <property type="term" value="C:chloroplast thylakoid membrane"/>
    <property type="evidence" value="ECO:0007669"/>
    <property type="project" value="TreeGrafter"/>
</dbReference>
<comment type="cofactor">
    <cofactor evidence="1">
        <name>Zn(2+)</name>
        <dbReference type="ChEBI" id="CHEBI:29105"/>
    </cofactor>
</comment>
<comment type="similarity">
    <text evidence="4">Belongs to the AAA ATPase family.</text>
</comment>
<name>A0AAD4XIN6_9MAGN</name>
<dbReference type="GO" id="GO:0016887">
    <property type="term" value="F:ATP hydrolysis activity"/>
    <property type="evidence" value="ECO:0007669"/>
    <property type="project" value="InterPro"/>
</dbReference>
<evidence type="ECO:0000259" key="5">
    <source>
        <dbReference type="Pfam" id="PF00004"/>
    </source>
</evidence>
<evidence type="ECO:0000256" key="3">
    <source>
        <dbReference type="ARBA" id="ARBA00010550"/>
    </source>
</evidence>
<proteinExistence type="inferred from homology"/>
<dbReference type="GO" id="GO:0006508">
    <property type="term" value="P:proteolysis"/>
    <property type="evidence" value="ECO:0007669"/>
    <property type="project" value="TreeGrafter"/>
</dbReference>
<comment type="similarity">
    <text evidence="2">In the C-terminal section; belongs to the peptidase M41 family.</text>
</comment>
<dbReference type="InterPro" id="IPR041569">
    <property type="entry name" value="AAA_lid_3"/>
</dbReference>
<keyword evidence="8" id="KW-1185">Reference proteome</keyword>
<reference evidence="7" key="1">
    <citation type="submission" date="2022-04" db="EMBL/GenBank/DDBJ databases">
        <title>A functionally conserved STORR gene fusion in Papaver species that diverged 16.8 million years ago.</title>
        <authorList>
            <person name="Catania T."/>
        </authorList>
    </citation>
    <scope>NUCLEOTIDE SEQUENCE</scope>
    <source>
        <strain evidence="7">S-188037</strain>
    </source>
</reference>
<dbReference type="GO" id="GO:0004176">
    <property type="term" value="F:ATP-dependent peptidase activity"/>
    <property type="evidence" value="ECO:0007669"/>
    <property type="project" value="TreeGrafter"/>
</dbReference>
<accession>A0AAD4XIN6</accession>
<dbReference type="EMBL" id="JAJJMB010009125">
    <property type="protein sequence ID" value="KAI3916126.1"/>
    <property type="molecule type" value="Genomic_DNA"/>
</dbReference>
<dbReference type="Gene3D" id="3.40.50.300">
    <property type="entry name" value="P-loop containing nucleotide triphosphate hydrolases"/>
    <property type="match status" value="1"/>
</dbReference>
<protein>
    <submittedName>
        <fullName evidence="7">Uncharacterized protein</fullName>
    </submittedName>
</protein>
<dbReference type="Proteomes" id="UP001202328">
    <property type="component" value="Unassembled WGS sequence"/>
</dbReference>
<keyword evidence="4" id="KW-0547">Nucleotide-binding</keyword>
<comment type="similarity">
    <text evidence="3">In the N-terminal section; belongs to the AAA ATPase family.</text>
</comment>
<dbReference type="PANTHER" id="PTHR23076">
    <property type="entry name" value="METALLOPROTEASE M41 FTSH"/>
    <property type="match status" value="1"/>
</dbReference>
<dbReference type="Gene3D" id="1.10.8.60">
    <property type="match status" value="1"/>
</dbReference>
<dbReference type="InterPro" id="IPR003960">
    <property type="entry name" value="ATPase_AAA_CS"/>
</dbReference>
<sequence>MSAVIVLAATNRADVLDPALRRPGRFDRVVMVETPDRLGREAILKVHAAKKELPLGEDVDLSDIASMTTGFTGADLGNLVNEATLLAGRLNKVLVKKVDFIQAVERSLAGIEKKMQSCKETRRL</sequence>
<evidence type="ECO:0000256" key="4">
    <source>
        <dbReference type="RuleBase" id="RU003651"/>
    </source>
</evidence>
<dbReference type="PROSITE" id="PS00674">
    <property type="entry name" value="AAA"/>
    <property type="match status" value="1"/>
</dbReference>
<dbReference type="Pfam" id="PF00004">
    <property type="entry name" value="AAA"/>
    <property type="match status" value="1"/>
</dbReference>
<evidence type="ECO:0000259" key="6">
    <source>
        <dbReference type="Pfam" id="PF17862"/>
    </source>
</evidence>
<evidence type="ECO:0000256" key="2">
    <source>
        <dbReference type="ARBA" id="ARBA00010044"/>
    </source>
</evidence>
<dbReference type="GO" id="GO:0005524">
    <property type="term" value="F:ATP binding"/>
    <property type="evidence" value="ECO:0007669"/>
    <property type="project" value="UniProtKB-KW"/>
</dbReference>
<gene>
    <name evidence="7" type="ORF">MKW98_004567</name>
</gene>
<comment type="caution">
    <text evidence="7">The sequence shown here is derived from an EMBL/GenBank/DDBJ whole genome shotgun (WGS) entry which is preliminary data.</text>
</comment>
<evidence type="ECO:0000313" key="7">
    <source>
        <dbReference type="EMBL" id="KAI3916126.1"/>
    </source>
</evidence>
<dbReference type="AlphaFoldDB" id="A0AAD4XIN6"/>